<keyword evidence="2" id="KW-1185">Reference proteome</keyword>
<dbReference type="RefSeq" id="WP_182173160.1">
    <property type="nucleotide sequence ID" value="NZ_JACFXU010000014.1"/>
</dbReference>
<dbReference type="Pfam" id="PF07209">
    <property type="entry name" value="DUF1415"/>
    <property type="match status" value="1"/>
</dbReference>
<protein>
    <submittedName>
        <fullName evidence="1">DUF1415 domain-containing protein</fullName>
    </submittedName>
</protein>
<gene>
    <name evidence="1" type="ORF">H2508_10895</name>
</gene>
<dbReference type="InterPro" id="IPR009858">
    <property type="entry name" value="DUF1415"/>
</dbReference>
<proteinExistence type="predicted"/>
<name>A0A7W2YJZ2_9GAMM</name>
<reference evidence="1 2" key="1">
    <citation type="submission" date="2020-07" db="EMBL/GenBank/DDBJ databases">
        <title>Halieaceae bacterium, F7430, whole genome shotgun sequencing project.</title>
        <authorList>
            <person name="Jiang S."/>
            <person name="Liu Z.W."/>
            <person name="Du Z.J."/>
        </authorList>
    </citation>
    <scope>NUCLEOTIDE SEQUENCE [LARGE SCALE GENOMIC DNA]</scope>
    <source>
        <strain evidence="1 2">F7430</strain>
    </source>
</reference>
<dbReference type="EMBL" id="JACFXU010000014">
    <property type="protein sequence ID" value="MBA6413617.1"/>
    <property type="molecule type" value="Genomic_DNA"/>
</dbReference>
<dbReference type="AlphaFoldDB" id="A0A7W2YJZ2"/>
<dbReference type="Proteomes" id="UP000539350">
    <property type="component" value="Unassembled WGS sequence"/>
</dbReference>
<evidence type="ECO:0000313" key="2">
    <source>
        <dbReference type="Proteomes" id="UP000539350"/>
    </source>
</evidence>
<accession>A0A7W2YJZ2</accession>
<sequence>MSSLVTPEHAQAQTRAWLSRCVVAMNLCPFARPFLDSPSLRIAVCDADTNEGLQQAFLNELDRLQSSSESEIATTLLVFNRALADFDDYLDFLDDAQYLLESAGLLGVIQLASFHPQYRFEGEAADAASNYSNRSPWPTLHLLREAMVTRMVAAYPNVAGIPAKNIALLESLGSEYLQDMLSLIAATQGSD</sequence>
<organism evidence="1 2">
    <name type="scientific">Sediminihaliea albiluteola</name>
    <dbReference type="NCBI Taxonomy" id="2758564"/>
    <lineage>
        <taxon>Bacteria</taxon>
        <taxon>Pseudomonadati</taxon>
        <taxon>Pseudomonadota</taxon>
        <taxon>Gammaproteobacteria</taxon>
        <taxon>Cellvibrionales</taxon>
        <taxon>Halieaceae</taxon>
        <taxon>Sediminihaliea</taxon>
    </lineage>
</organism>
<evidence type="ECO:0000313" key="1">
    <source>
        <dbReference type="EMBL" id="MBA6413617.1"/>
    </source>
</evidence>
<comment type="caution">
    <text evidence="1">The sequence shown here is derived from an EMBL/GenBank/DDBJ whole genome shotgun (WGS) entry which is preliminary data.</text>
</comment>